<dbReference type="Pfam" id="PF00638">
    <property type="entry name" value="Ran_BP1"/>
    <property type="match status" value="1"/>
</dbReference>
<protein>
    <submittedName>
        <fullName evidence="2">Uncharacterized protein</fullName>
    </submittedName>
</protein>
<feature type="region of interest" description="Disordered" evidence="1">
    <location>
        <begin position="57"/>
        <end position="82"/>
    </location>
</feature>
<proteinExistence type="predicted"/>
<evidence type="ECO:0000256" key="1">
    <source>
        <dbReference type="SAM" id="MobiDB-lite"/>
    </source>
</evidence>
<organism evidence="2 3">
    <name type="scientific">Schistosoma mattheei</name>
    <dbReference type="NCBI Taxonomy" id="31246"/>
    <lineage>
        <taxon>Eukaryota</taxon>
        <taxon>Metazoa</taxon>
        <taxon>Spiralia</taxon>
        <taxon>Lophotrochozoa</taxon>
        <taxon>Platyhelminthes</taxon>
        <taxon>Trematoda</taxon>
        <taxon>Digenea</taxon>
        <taxon>Strigeidida</taxon>
        <taxon>Schistosomatoidea</taxon>
        <taxon>Schistosomatidae</taxon>
        <taxon>Schistosoma</taxon>
    </lineage>
</organism>
<accession>A0A183P0T2</accession>
<sequence>CKLFYKADNEWKERGLGNLFIKPTTNDKFQLLIRADTNLDVPIKQQKNNLTLVCIPSPPLPSQAKSSLTNEEDNGQPKPVPMLIRVKTEEGATELLSQMDLHRGVSTKS</sequence>
<dbReference type="Proteomes" id="UP000269396">
    <property type="component" value="Unassembled WGS sequence"/>
</dbReference>
<keyword evidence="3" id="KW-1185">Reference proteome</keyword>
<evidence type="ECO:0000313" key="2">
    <source>
        <dbReference type="EMBL" id="VDP42269.1"/>
    </source>
</evidence>
<gene>
    <name evidence="2" type="ORF">SMTD_LOCUS7966</name>
</gene>
<dbReference type="InterPro" id="IPR011993">
    <property type="entry name" value="PH-like_dom_sf"/>
</dbReference>
<reference evidence="2 3" key="1">
    <citation type="submission" date="2018-11" db="EMBL/GenBank/DDBJ databases">
        <authorList>
            <consortium name="Pathogen Informatics"/>
        </authorList>
    </citation>
    <scope>NUCLEOTIDE SEQUENCE [LARGE SCALE GENOMIC DNA]</scope>
    <source>
        <strain>Denwood</strain>
        <strain evidence="3">Zambia</strain>
    </source>
</reference>
<dbReference type="Gene3D" id="2.30.29.30">
    <property type="entry name" value="Pleckstrin-homology domain (PH domain)/Phosphotyrosine-binding domain (PTB)"/>
    <property type="match status" value="1"/>
</dbReference>
<dbReference type="STRING" id="31246.A0A183P0T2"/>
<dbReference type="SUPFAM" id="SSF50729">
    <property type="entry name" value="PH domain-like"/>
    <property type="match status" value="1"/>
</dbReference>
<dbReference type="EMBL" id="UZAL01028590">
    <property type="protein sequence ID" value="VDP42269.1"/>
    <property type="molecule type" value="Genomic_DNA"/>
</dbReference>
<feature type="non-terminal residue" evidence="2">
    <location>
        <position position="1"/>
    </location>
</feature>
<dbReference type="AlphaFoldDB" id="A0A183P0T2"/>
<dbReference type="InterPro" id="IPR000156">
    <property type="entry name" value="Ran_bind_dom"/>
</dbReference>
<evidence type="ECO:0000313" key="3">
    <source>
        <dbReference type="Proteomes" id="UP000269396"/>
    </source>
</evidence>
<name>A0A183P0T2_9TREM</name>